<dbReference type="GO" id="GO:0032267">
    <property type="term" value="F:tRNA(Ile)-lysidine synthase activity"/>
    <property type="evidence" value="ECO:0007669"/>
    <property type="project" value="UniProtKB-EC"/>
</dbReference>
<dbReference type="Pfam" id="PF01171">
    <property type="entry name" value="ATP_bind_3"/>
    <property type="match status" value="1"/>
</dbReference>
<dbReference type="Pfam" id="PF11734">
    <property type="entry name" value="TilS_C"/>
    <property type="match status" value="1"/>
</dbReference>
<dbReference type="EMBL" id="JBIGHZ010000003">
    <property type="protein sequence ID" value="MFG6448242.1"/>
    <property type="molecule type" value="Genomic_DNA"/>
</dbReference>
<evidence type="ECO:0000313" key="11">
    <source>
        <dbReference type="Proteomes" id="UP001606099"/>
    </source>
</evidence>
<dbReference type="Gene3D" id="3.40.50.620">
    <property type="entry name" value="HUPs"/>
    <property type="match status" value="1"/>
</dbReference>
<keyword evidence="11" id="KW-1185">Reference proteome</keyword>
<keyword evidence="2 8" id="KW-0963">Cytoplasm</keyword>
<dbReference type="InterPro" id="IPR012094">
    <property type="entry name" value="tRNA_Ile_lys_synt"/>
</dbReference>
<dbReference type="InterPro" id="IPR014729">
    <property type="entry name" value="Rossmann-like_a/b/a_fold"/>
</dbReference>
<dbReference type="PANTHER" id="PTHR43033:SF1">
    <property type="entry name" value="TRNA(ILE)-LYSIDINE SYNTHASE-RELATED"/>
    <property type="match status" value="1"/>
</dbReference>
<dbReference type="RefSeq" id="WP_394460311.1">
    <property type="nucleotide sequence ID" value="NZ_JBIGHZ010000003.1"/>
</dbReference>
<dbReference type="InterPro" id="IPR012796">
    <property type="entry name" value="Lysidine-tRNA-synth_C"/>
</dbReference>
<comment type="subcellular location">
    <subcellularLocation>
        <location evidence="1 8">Cytoplasm</location>
    </subcellularLocation>
</comment>
<comment type="caution">
    <text evidence="10">The sequence shown here is derived from an EMBL/GenBank/DDBJ whole genome shotgun (WGS) entry which is preliminary data.</text>
</comment>
<evidence type="ECO:0000256" key="7">
    <source>
        <dbReference type="ARBA" id="ARBA00048539"/>
    </source>
</evidence>
<dbReference type="Gene3D" id="1.20.59.20">
    <property type="match status" value="1"/>
</dbReference>
<evidence type="ECO:0000256" key="6">
    <source>
        <dbReference type="ARBA" id="ARBA00022840"/>
    </source>
</evidence>
<dbReference type="PANTHER" id="PTHR43033">
    <property type="entry name" value="TRNA(ILE)-LYSIDINE SYNTHASE-RELATED"/>
    <property type="match status" value="1"/>
</dbReference>
<evidence type="ECO:0000256" key="5">
    <source>
        <dbReference type="ARBA" id="ARBA00022741"/>
    </source>
</evidence>
<dbReference type="SUPFAM" id="SSF52402">
    <property type="entry name" value="Adenine nucleotide alpha hydrolases-like"/>
    <property type="match status" value="1"/>
</dbReference>
<dbReference type="Pfam" id="PF09179">
    <property type="entry name" value="TilS"/>
    <property type="match status" value="1"/>
</dbReference>
<dbReference type="SUPFAM" id="SSF82829">
    <property type="entry name" value="MesJ substrate recognition domain-like"/>
    <property type="match status" value="1"/>
</dbReference>
<protein>
    <recommendedName>
        <fullName evidence="8">tRNA(Ile)-lysidine synthase</fullName>
        <ecNumber evidence="8">6.3.4.19</ecNumber>
    </recommendedName>
    <alternativeName>
        <fullName evidence="8">tRNA(Ile)-2-lysyl-cytidine synthase</fullName>
    </alternativeName>
    <alternativeName>
        <fullName evidence="8">tRNA(Ile)-lysidine synthetase</fullName>
    </alternativeName>
</protein>
<evidence type="ECO:0000256" key="2">
    <source>
        <dbReference type="ARBA" id="ARBA00022490"/>
    </source>
</evidence>
<feature type="domain" description="Lysidine-tRNA(Ile) synthetase C-terminal" evidence="9">
    <location>
        <begin position="365"/>
        <end position="437"/>
    </location>
</feature>
<dbReference type="InterPro" id="IPR011063">
    <property type="entry name" value="TilS/TtcA_N"/>
</dbReference>
<dbReference type="InterPro" id="IPR015262">
    <property type="entry name" value="tRNA_Ile_lys_synt_subst-bd"/>
</dbReference>
<keyword evidence="6 8" id="KW-0067">ATP-binding</keyword>
<dbReference type="InterPro" id="IPR012795">
    <property type="entry name" value="tRNA_Ile_lys_synt_N"/>
</dbReference>
<gene>
    <name evidence="8 10" type="primary">tilS</name>
    <name evidence="10" type="ORF">ACG0Z6_08290</name>
</gene>
<evidence type="ECO:0000256" key="8">
    <source>
        <dbReference type="HAMAP-Rule" id="MF_01161"/>
    </source>
</evidence>
<proteinExistence type="inferred from homology"/>
<evidence type="ECO:0000256" key="4">
    <source>
        <dbReference type="ARBA" id="ARBA00022694"/>
    </source>
</evidence>
<keyword evidence="3 8" id="KW-0436">Ligase</keyword>
<sequence>MAVACSGGPDSLALLHVTARMAAGLGLKVWALHVHHGLQAQADAWVEELQTQVAQWTQQGLPVALLWQRLQGQPQPGQSVEAWARAGRYEALQEMLRQCQASLLLLAHHRRDQAETWMLQALRGAGSAGLAAMPAQQWRQGVLWVRPWLQQRREVIEAYIHHHGLRPVLDPSNADPRFARNRLRQRVFPQLLAQFPGAETALCASAQWAQQALALEQEMADLDLAQCAARKTHLNLAPWLALSPARRANALRAWLGRVLGQAAPASLVTRLQAELPALLQCSAQWPLPRGIAGESRVLLFYRGSLSVRAQTPAEEGVAEQALSITGPGVWPVPAWRGAMWVSEVPENAPVQLHERSVPLALLSALQLRPRSGGEQFQDGPYAVARRLKKCWQERGVPALARSGPLLWQGQMLVFVPGLGLDARACALPGASRVALRWVPEGLAVPGGDACIQHRAP</sequence>
<dbReference type="CDD" id="cd01992">
    <property type="entry name" value="TilS_N"/>
    <property type="match status" value="1"/>
</dbReference>
<dbReference type="NCBIfam" id="TIGR02432">
    <property type="entry name" value="lysidine_TilS_N"/>
    <property type="match status" value="1"/>
</dbReference>
<evidence type="ECO:0000256" key="3">
    <source>
        <dbReference type="ARBA" id="ARBA00022598"/>
    </source>
</evidence>
<evidence type="ECO:0000256" key="1">
    <source>
        <dbReference type="ARBA" id="ARBA00004496"/>
    </source>
</evidence>
<comment type="catalytic activity">
    <reaction evidence="7 8">
        <text>cytidine(34) in tRNA(Ile2) + L-lysine + ATP = lysidine(34) in tRNA(Ile2) + AMP + diphosphate + H(+)</text>
        <dbReference type="Rhea" id="RHEA:43744"/>
        <dbReference type="Rhea" id="RHEA-COMP:10625"/>
        <dbReference type="Rhea" id="RHEA-COMP:10670"/>
        <dbReference type="ChEBI" id="CHEBI:15378"/>
        <dbReference type="ChEBI" id="CHEBI:30616"/>
        <dbReference type="ChEBI" id="CHEBI:32551"/>
        <dbReference type="ChEBI" id="CHEBI:33019"/>
        <dbReference type="ChEBI" id="CHEBI:82748"/>
        <dbReference type="ChEBI" id="CHEBI:83665"/>
        <dbReference type="ChEBI" id="CHEBI:456215"/>
        <dbReference type="EC" id="6.3.4.19"/>
    </reaction>
</comment>
<keyword evidence="4 8" id="KW-0819">tRNA processing</keyword>
<comment type="similarity">
    <text evidence="8">Belongs to the tRNA(Ile)-lysidine synthase family.</text>
</comment>
<dbReference type="SUPFAM" id="SSF56037">
    <property type="entry name" value="PheT/TilS domain"/>
    <property type="match status" value="1"/>
</dbReference>
<dbReference type="HAMAP" id="MF_01161">
    <property type="entry name" value="tRNA_Ile_lys_synt"/>
    <property type="match status" value="1"/>
</dbReference>
<dbReference type="Proteomes" id="UP001606099">
    <property type="component" value="Unassembled WGS sequence"/>
</dbReference>
<evidence type="ECO:0000259" key="9">
    <source>
        <dbReference type="SMART" id="SM00977"/>
    </source>
</evidence>
<dbReference type="EC" id="6.3.4.19" evidence="8"/>
<organism evidence="10 11">
    <name type="scientific">Roseateles rivi</name>
    <dbReference type="NCBI Taxonomy" id="3299028"/>
    <lineage>
        <taxon>Bacteria</taxon>
        <taxon>Pseudomonadati</taxon>
        <taxon>Pseudomonadota</taxon>
        <taxon>Betaproteobacteria</taxon>
        <taxon>Burkholderiales</taxon>
        <taxon>Sphaerotilaceae</taxon>
        <taxon>Roseateles</taxon>
    </lineage>
</organism>
<accession>A0ABW7FV99</accession>
<comment type="function">
    <text evidence="8">Ligates lysine onto the cytidine present at position 34 of the AUA codon-specific tRNA(Ile) that contains the anticodon CAU, in an ATP-dependent manner. Cytidine is converted to lysidine, thus changing the amino acid specificity of the tRNA from methionine to isoleucine.</text>
</comment>
<dbReference type="SMART" id="SM00977">
    <property type="entry name" value="TilS_C"/>
    <property type="match status" value="1"/>
</dbReference>
<comment type="domain">
    <text evidence="8">The N-terminal region contains the highly conserved SGGXDS motif, predicted to be a P-loop motif involved in ATP binding.</text>
</comment>
<evidence type="ECO:0000313" key="10">
    <source>
        <dbReference type="EMBL" id="MFG6448242.1"/>
    </source>
</evidence>
<feature type="binding site" evidence="8">
    <location>
        <begin position="6"/>
        <end position="11"/>
    </location>
    <ligand>
        <name>ATP</name>
        <dbReference type="ChEBI" id="CHEBI:30616"/>
    </ligand>
</feature>
<name>A0ABW7FV99_9BURK</name>
<keyword evidence="5 8" id="KW-0547">Nucleotide-binding</keyword>
<reference evidence="10 11" key="1">
    <citation type="submission" date="2024-08" db="EMBL/GenBank/DDBJ databases">
        <authorList>
            <person name="Lu H."/>
        </authorList>
    </citation>
    <scope>NUCLEOTIDE SEQUENCE [LARGE SCALE GENOMIC DNA]</scope>
    <source>
        <strain evidence="10 11">BYS180W</strain>
    </source>
</reference>